<evidence type="ECO:0000313" key="3">
    <source>
        <dbReference type="Proteomes" id="UP000439903"/>
    </source>
</evidence>
<sequence length="198" mass="22433">MITIQEKFCLPLLEKVSEIEKEYGVKTYALEQTRFNSLIQCEEMLGLLQIDFTTCQLSNQTGVSANSRLPITTVFKNISDPVNSPVLQNFNIVYNQIHTIKCSDYEFYNIKTNFLRNKNKLDKPKPILPISPPEDNNRPNNNDENNRPNDNNNNNNTSTSTTTSNTLITTIPSTSTTNISTTRTKSTTTFTFSDIPSH</sequence>
<keyword evidence="3" id="KW-1185">Reference proteome</keyword>
<name>A0A8H4AQ78_GIGMA</name>
<protein>
    <submittedName>
        <fullName evidence="2">Uncharacterized protein</fullName>
    </submittedName>
</protein>
<dbReference type="AlphaFoldDB" id="A0A8H4AQ78"/>
<dbReference type="Proteomes" id="UP000439903">
    <property type="component" value="Unassembled WGS sequence"/>
</dbReference>
<organism evidence="2 3">
    <name type="scientific">Gigaspora margarita</name>
    <dbReference type="NCBI Taxonomy" id="4874"/>
    <lineage>
        <taxon>Eukaryota</taxon>
        <taxon>Fungi</taxon>
        <taxon>Fungi incertae sedis</taxon>
        <taxon>Mucoromycota</taxon>
        <taxon>Glomeromycotina</taxon>
        <taxon>Glomeromycetes</taxon>
        <taxon>Diversisporales</taxon>
        <taxon>Gigasporaceae</taxon>
        <taxon>Gigaspora</taxon>
    </lineage>
</organism>
<feature type="region of interest" description="Disordered" evidence="1">
    <location>
        <begin position="121"/>
        <end position="182"/>
    </location>
</feature>
<comment type="caution">
    <text evidence="2">The sequence shown here is derived from an EMBL/GenBank/DDBJ whole genome shotgun (WGS) entry which is preliminary data.</text>
</comment>
<dbReference type="EMBL" id="WTPW01000335">
    <property type="protein sequence ID" value="KAF0521502.1"/>
    <property type="molecule type" value="Genomic_DNA"/>
</dbReference>
<evidence type="ECO:0000256" key="1">
    <source>
        <dbReference type="SAM" id="MobiDB-lite"/>
    </source>
</evidence>
<gene>
    <name evidence="2" type="ORF">F8M41_015785</name>
</gene>
<feature type="compositionally biased region" description="Low complexity" evidence="1">
    <location>
        <begin position="138"/>
        <end position="182"/>
    </location>
</feature>
<reference evidence="2 3" key="1">
    <citation type="journal article" date="2019" name="Environ. Microbiol.">
        <title>At the nexus of three kingdoms: the genome of the mycorrhizal fungus Gigaspora margarita provides insights into plant, endobacterial and fungal interactions.</title>
        <authorList>
            <person name="Venice F."/>
            <person name="Ghignone S."/>
            <person name="Salvioli di Fossalunga A."/>
            <person name="Amselem J."/>
            <person name="Novero M."/>
            <person name="Xianan X."/>
            <person name="Sedzielewska Toro K."/>
            <person name="Morin E."/>
            <person name="Lipzen A."/>
            <person name="Grigoriev I.V."/>
            <person name="Henrissat B."/>
            <person name="Martin F.M."/>
            <person name="Bonfante P."/>
        </authorList>
    </citation>
    <scope>NUCLEOTIDE SEQUENCE [LARGE SCALE GENOMIC DNA]</scope>
    <source>
        <strain evidence="2 3">BEG34</strain>
    </source>
</reference>
<evidence type="ECO:0000313" key="2">
    <source>
        <dbReference type="EMBL" id="KAF0521502.1"/>
    </source>
</evidence>
<accession>A0A8H4AQ78</accession>
<proteinExistence type="predicted"/>